<dbReference type="AlphaFoldDB" id="A0A4Q7NAW3"/>
<gene>
    <name evidence="2" type="ORF">EV189_3526</name>
</gene>
<dbReference type="EMBL" id="SGXD01000005">
    <property type="protein sequence ID" value="RZS80046.1"/>
    <property type="molecule type" value="Genomic_DNA"/>
</dbReference>
<organism evidence="2 3">
    <name type="scientific">Motilibacter rhizosphaerae</name>
    <dbReference type="NCBI Taxonomy" id="598652"/>
    <lineage>
        <taxon>Bacteria</taxon>
        <taxon>Bacillati</taxon>
        <taxon>Actinomycetota</taxon>
        <taxon>Actinomycetes</taxon>
        <taxon>Motilibacterales</taxon>
        <taxon>Motilibacteraceae</taxon>
        <taxon>Motilibacter</taxon>
    </lineage>
</organism>
<evidence type="ECO:0000313" key="2">
    <source>
        <dbReference type="EMBL" id="RZS80046.1"/>
    </source>
</evidence>
<accession>A0A4Q7NAW3</accession>
<evidence type="ECO:0000256" key="1">
    <source>
        <dbReference type="SAM" id="MobiDB-lite"/>
    </source>
</evidence>
<dbReference type="Proteomes" id="UP000293638">
    <property type="component" value="Unassembled WGS sequence"/>
</dbReference>
<proteinExistence type="predicted"/>
<reference evidence="2 3" key="1">
    <citation type="submission" date="2019-02" db="EMBL/GenBank/DDBJ databases">
        <title>Genomic Encyclopedia of Type Strains, Phase IV (KMG-IV): sequencing the most valuable type-strain genomes for metagenomic binning, comparative biology and taxonomic classification.</title>
        <authorList>
            <person name="Goeker M."/>
        </authorList>
    </citation>
    <scope>NUCLEOTIDE SEQUENCE [LARGE SCALE GENOMIC DNA]</scope>
    <source>
        <strain evidence="2 3">DSM 45622</strain>
    </source>
</reference>
<comment type="caution">
    <text evidence="2">The sequence shown here is derived from an EMBL/GenBank/DDBJ whole genome shotgun (WGS) entry which is preliminary data.</text>
</comment>
<name>A0A4Q7NAW3_9ACTN</name>
<feature type="region of interest" description="Disordered" evidence="1">
    <location>
        <begin position="1"/>
        <end position="24"/>
    </location>
</feature>
<evidence type="ECO:0000313" key="3">
    <source>
        <dbReference type="Proteomes" id="UP000293638"/>
    </source>
</evidence>
<feature type="region of interest" description="Disordered" evidence="1">
    <location>
        <begin position="82"/>
        <end position="115"/>
    </location>
</feature>
<keyword evidence="3" id="KW-1185">Reference proteome</keyword>
<feature type="compositionally biased region" description="Pro residues" evidence="1">
    <location>
        <begin position="7"/>
        <end position="19"/>
    </location>
</feature>
<protein>
    <recommendedName>
        <fullName evidence="4">Primosomal protein</fullName>
    </recommendedName>
</protein>
<evidence type="ECO:0008006" key="4">
    <source>
        <dbReference type="Google" id="ProtNLM"/>
    </source>
</evidence>
<sequence length="115" mass="13040">MRTVSAPVPPRRPTHPRPPAEAVRGTARAFVAAIERHLLVVEHRSGEADPKVAAAFNDLRTAFLDYEDAVYEAYDEVLPFEVLEDEDDIDLDDDDEDDELDDDELEEIDDEDDED</sequence>